<keyword evidence="2" id="KW-1185">Reference proteome</keyword>
<gene>
    <name evidence="1" type="ORF">MYCIT1_LOCUS22820</name>
</gene>
<evidence type="ECO:0000313" key="2">
    <source>
        <dbReference type="Proteomes" id="UP001295794"/>
    </source>
</evidence>
<name>A0AAD2HHA1_9AGAR</name>
<reference evidence="1" key="1">
    <citation type="submission" date="2023-11" db="EMBL/GenBank/DDBJ databases">
        <authorList>
            <person name="De Vega J J."/>
            <person name="De Vega J J."/>
        </authorList>
    </citation>
    <scope>NUCLEOTIDE SEQUENCE</scope>
</reference>
<comment type="caution">
    <text evidence="1">The sequence shown here is derived from an EMBL/GenBank/DDBJ whole genome shotgun (WGS) entry which is preliminary data.</text>
</comment>
<sequence>MCEKVCDDALVAVREAVIEWVNSVFEAAFMRSFKGPVPDKLFIQRDGCMRLAFQVMLDFFNPNGTQKCGNHNSIRILAVVNLNLHEDICYCPKYMWLSIQYHTWSRGTQP</sequence>
<dbReference type="AlphaFoldDB" id="A0AAD2HHA1"/>
<protein>
    <submittedName>
        <fullName evidence="1">Uncharacterized protein</fullName>
    </submittedName>
</protein>
<dbReference type="EMBL" id="CAVNYO010000405">
    <property type="protein sequence ID" value="CAK5275205.1"/>
    <property type="molecule type" value="Genomic_DNA"/>
</dbReference>
<proteinExistence type="predicted"/>
<organism evidence="1 2">
    <name type="scientific">Mycena citricolor</name>
    <dbReference type="NCBI Taxonomy" id="2018698"/>
    <lineage>
        <taxon>Eukaryota</taxon>
        <taxon>Fungi</taxon>
        <taxon>Dikarya</taxon>
        <taxon>Basidiomycota</taxon>
        <taxon>Agaricomycotina</taxon>
        <taxon>Agaricomycetes</taxon>
        <taxon>Agaricomycetidae</taxon>
        <taxon>Agaricales</taxon>
        <taxon>Marasmiineae</taxon>
        <taxon>Mycenaceae</taxon>
        <taxon>Mycena</taxon>
    </lineage>
</organism>
<accession>A0AAD2HHA1</accession>
<evidence type="ECO:0000313" key="1">
    <source>
        <dbReference type="EMBL" id="CAK5275205.1"/>
    </source>
</evidence>
<dbReference type="Proteomes" id="UP001295794">
    <property type="component" value="Unassembled WGS sequence"/>
</dbReference>